<feature type="domain" description="FAD/NAD(P)-binding" evidence="11">
    <location>
        <begin position="381"/>
        <end position="615"/>
    </location>
</feature>
<dbReference type="GO" id="GO:0016491">
    <property type="term" value="F:oxidoreductase activity"/>
    <property type="evidence" value="ECO:0007669"/>
    <property type="project" value="UniProtKB-KW"/>
</dbReference>
<comment type="similarity">
    <text evidence="3">In the N-terminal section; belongs to the NADH:flavin oxidoreductase/NADH oxidase family.</text>
</comment>
<evidence type="ECO:0000256" key="2">
    <source>
        <dbReference type="ARBA" id="ARBA00001966"/>
    </source>
</evidence>
<name>A0A6N9T5Q9_9HYPH</name>
<dbReference type="CDD" id="cd04734">
    <property type="entry name" value="OYE_like_3_FMN"/>
    <property type="match status" value="1"/>
</dbReference>
<keyword evidence="6" id="KW-0479">Metal-binding</keyword>
<evidence type="ECO:0000259" key="10">
    <source>
        <dbReference type="Pfam" id="PF00724"/>
    </source>
</evidence>
<sequence>MDPLLQPLVVNGLSLRNRVLSTSHAIGYVDDGYPRERYQLYHEEKAKGGIGLTMFGGSSNVSADSGSVFSQIDVTNDAIVPIFREFAERIHRHGAALMCQLTHLGARSHWRADRWLPTIAPSRYREPAHRGFAKAADHHDIARIVADFGAAARRCREGGLDGLEVHVPGHLVGQFWSPDINRREDEFGGSLENRCRFGIMILEEIRRQVGADYPVGLRMAVGDGGSSGLTDDDYVDIARLHDNSGLVDFFNLTHGRLDTDLGRAEYMPGMYVGLAPQLGRVAAFNARARLTKPIFHAARINDLATARHALREGIVDMVGMTRAHIADPHIVAKIERGEEERIRPCVGATYCSWKRRCIHNVSVGREKLLPHEVPKAPAGRRVVVVGAGPAGLEAARIAAERGHQVSVLEAAPKAGGQVRLAAMVPARRDLIGIVDWRLAELERLGVEIRYNVFAEAEDILALEPEVVIVACGGLPDRMEERVPGAETLAETVWELLEAPRAIGQKILFYDALGTSAGTSCAEMLASEGISFELVTPDSGVGEETSYLDRPFVMRALYKAGVPIHRDLHLKALRRRGNLIEAEFVNEFTGEATILECDRFVMDHGTVPMDTLYEELRGGSRNQGVTDLDALTEGHSQSEVAPLALDGGYELHRIGDAISSRDIHAAMLDAARLCTAL</sequence>
<organism evidence="12 13">
    <name type="scientific">Jiella pacifica</name>
    <dbReference type="NCBI Taxonomy" id="2696469"/>
    <lineage>
        <taxon>Bacteria</taxon>
        <taxon>Pseudomonadati</taxon>
        <taxon>Pseudomonadota</taxon>
        <taxon>Alphaproteobacteria</taxon>
        <taxon>Hyphomicrobiales</taxon>
        <taxon>Aurantimonadaceae</taxon>
        <taxon>Jiella</taxon>
    </lineage>
</organism>
<dbReference type="GO" id="GO:0010181">
    <property type="term" value="F:FMN binding"/>
    <property type="evidence" value="ECO:0007669"/>
    <property type="project" value="InterPro"/>
</dbReference>
<dbReference type="GO" id="GO:0051536">
    <property type="term" value="F:iron-sulfur cluster binding"/>
    <property type="evidence" value="ECO:0007669"/>
    <property type="project" value="UniProtKB-KW"/>
</dbReference>
<dbReference type="AlphaFoldDB" id="A0A6N9T5Q9"/>
<dbReference type="RefSeq" id="WP_163465086.1">
    <property type="nucleotide sequence ID" value="NZ_JAAAMG010000018.1"/>
</dbReference>
<proteinExistence type="inferred from homology"/>
<dbReference type="Gene3D" id="3.20.20.70">
    <property type="entry name" value="Aldolase class I"/>
    <property type="match status" value="1"/>
</dbReference>
<dbReference type="EMBL" id="JAAAMG010000018">
    <property type="protein sequence ID" value="NDW06590.1"/>
    <property type="molecule type" value="Genomic_DNA"/>
</dbReference>
<dbReference type="Pfam" id="PF07992">
    <property type="entry name" value="Pyr_redox_2"/>
    <property type="match status" value="1"/>
</dbReference>
<evidence type="ECO:0000256" key="8">
    <source>
        <dbReference type="ARBA" id="ARBA00023004"/>
    </source>
</evidence>
<comment type="cofactor">
    <cofactor evidence="2">
        <name>[4Fe-4S] cluster</name>
        <dbReference type="ChEBI" id="CHEBI:49883"/>
    </cofactor>
</comment>
<evidence type="ECO:0000256" key="4">
    <source>
        <dbReference type="ARBA" id="ARBA00022630"/>
    </source>
</evidence>
<dbReference type="InterPro" id="IPR051793">
    <property type="entry name" value="NADH:flavin_oxidoreductase"/>
</dbReference>
<evidence type="ECO:0000256" key="9">
    <source>
        <dbReference type="ARBA" id="ARBA00023014"/>
    </source>
</evidence>
<keyword evidence="4" id="KW-0285">Flavoprotein</keyword>
<dbReference type="PANTHER" id="PTHR42917">
    <property type="entry name" value="2,4-DIENOYL-COA REDUCTASE"/>
    <property type="match status" value="1"/>
</dbReference>
<comment type="cofactor">
    <cofactor evidence="1">
        <name>FMN</name>
        <dbReference type="ChEBI" id="CHEBI:58210"/>
    </cofactor>
</comment>
<keyword evidence="9" id="KW-0411">Iron-sulfur</keyword>
<comment type="caution">
    <text evidence="12">The sequence shown here is derived from an EMBL/GenBank/DDBJ whole genome shotgun (WGS) entry which is preliminary data.</text>
</comment>
<dbReference type="SUPFAM" id="SSF51905">
    <property type="entry name" value="FAD/NAD(P)-binding domain"/>
    <property type="match status" value="1"/>
</dbReference>
<gene>
    <name evidence="12" type="ORF">GTK09_19405</name>
</gene>
<dbReference type="GO" id="GO:0046872">
    <property type="term" value="F:metal ion binding"/>
    <property type="evidence" value="ECO:0007669"/>
    <property type="project" value="UniProtKB-KW"/>
</dbReference>
<dbReference type="Proteomes" id="UP000469011">
    <property type="component" value="Unassembled WGS sequence"/>
</dbReference>
<evidence type="ECO:0000259" key="11">
    <source>
        <dbReference type="Pfam" id="PF07992"/>
    </source>
</evidence>
<dbReference type="PANTHER" id="PTHR42917:SF2">
    <property type="entry name" value="2,4-DIENOYL-COA REDUCTASE [(2E)-ENOYL-COA-PRODUCING]"/>
    <property type="match status" value="1"/>
</dbReference>
<keyword evidence="8" id="KW-0408">Iron</keyword>
<dbReference type="Gene3D" id="3.50.50.60">
    <property type="entry name" value="FAD/NAD(P)-binding domain"/>
    <property type="match status" value="1"/>
</dbReference>
<evidence type="ECO:0000256" key="7">
    <source>
        <dbReference type="ARBA" id="ARBA00023002"/>
    </source>
</evidence>
<evidence type="ECO:0000256" key="5">
    <source>
        <dbReference type="ARBA" id="ARBA00022643"/>
    </source>
</evidence>
<evidence type="ECO:0000313" key="13">
    <source>
        <dbReference type="Proteomes" id="UP000469011"/>
    </source>
</evidence>
<dbReference type="PRINTS" id="PR00419">
    <property type="entry name" value="ADXRDTASE"/>
</dbReference>
<keyword evidence="5" id="KW-0288">FMN</keyword>
<keyword evidence="13" id="KW-1185">Reference proteome</keyword>
<dbReference type="Gene3D" id="3.40.50.720">
    <property type="entry name" value="NAD(P)-binding Rossmann-like Domain"/>
    <property type="match status" value="1"/>
</dbReference>
<dbReference type="SUPFAM" id="SSF51395">
    <property type="entry name" value="FMN-linked oxidoreductases"/>
    <property type="match status" value="1"/>
</dbReference>
<evidence type="ECO:0000256" key="1">
    <source>
        <dbReference type="ARBA" id="ARBA00001917"/>
    </source>
</evidence>
<dbReference type="InterPro" id="IPR023753">
    <property type="entry name" value="FAD/NAD-binding_dom"/>
</dbReference>
<reference evidence="12 13" key="1">
    <citation type="submission" date="2020-01" db="EMBL/GenBank/DDBJ databases">
        <title>Jiella pacifica sp. nov.</title>
        <authorList>
            <person name="Xue Z."/>
            <person name="Zhu S."/>
            <person name="Chen J."/>
            <person name="Yang J."/>
        </authorList>
    </citation>
    <scope>NUCLEOTIDE SEQUENCE [LARGE SCALE GENOMIC DNA]</scope>
    <source>
        <strain evidence="12 13">40Bstr34</strain>
    </source>
</reference>
<evidence type="ECO:0000256" key="3">
    <source>
        <dbReference type="ARBA" id="ARBA00011048"/>
    </source>
</evidence>
<feature type="domain" description="NADH:flavin oxidoreductase/NADH oxidase N-terminal" evidence="10">
    <location>
        <begin position="4"/>
        <end position="339"/>
    </location>
</feature>
<keyword evidence="7" id="KW-0560">Oxidoreductase</keyword>
<accession>A0A6N9T5Q9</accession>
<protein>
    <submittedName>
        <fullName evidence="12">FAD-dependent oxidoreductase</fullName>
    </submittedName>
</protein>
<evidence type="ECO:0000313" key="12">
    <source>
        <dbReference type="EMBL" id="NDW06590.1"/>
    </source>
</evidence>
<dbReference type="InterPro" id="IPR001155">
    <property type="entry name" value="OxRdtase_FMN_N"/>
</dbReference>
<dbReference type="InterPro" id="IPR013785">
    <property type="entry name" value="Aldolase_TIM"/>
</dbReference>
<dbReference type="InterPro" id="IPR036188">
    <property type="entry name" value="FAD/NAD-bd_sf"/>
</dbReference>
<dbReference type="Pfam" id="PF00724">
    <property type="entry name" value="Oxidored_FMN"/>
    <property type="match status" value="1"/>
</dbReference>
<evidence type="ECO:0000256" key="6">
    <source>
        <dbReference type="ARBA" id="ARBA00022723"/>
    </source>
</evidence>